<evidence type="ECO:0000313" key="4">
    <source>
        <dbReference type="EMBL" id="CAF3637895.1"/>
    </source>
</evidence>
<name>A0A813X7X9_9BILA</name>
<accession>A0A813X7X9</accession>
<dbReference type="EMBL" id="CAJNOK010002272">
    <property type="protein sequence ID" value="CAF0852693.1"/>
    <property type="molecule type" value="Genomic_DNA"/>
</dbReference>
<dbReference type="AlphaFoldDB" id="A0A813X7X9"/>
<dbReference type="Proteomes" id="UP000663829">
    <property type="component" value="Unassembled WGS sequence"/>
</dbReference>
<proteinExistence type="predicted"/>
<evidence type="ECO:0000313" key="6">
    <source>
        <dbReference type="Proteomes" id="UP000663829"/>
    </source>
</evidence>
<feature type="region of interest" description="Disordered" evidence="1">
    <location>
        <begin position="78"/>
        <end position="123"/>
    </location>
</feature>
<dbReference type="Proteomes" id="UP000677228">
    <property type="component" value="Unassembled WGS sequence"/>
</dbReference>
<feature type="compositionally biased region" description="Polar residues" evidence="1">
    <location>
        <begin position="81"/>
        <end position="93"/>
    </location>
</feature>
<evidence type="ECO:0000313" key="2">
    <source>
        <dbReference type="EMBL" id="CAF0852693.1"/>
    </source>
</evidence>
<organism evidence="3 6">
    <name type="scientific">Didymodactylos carnosus</name>
    <dbReference type="NCBI Taxonomy" id="1234261"/>
    <lineage>
        <taxon>Eukaryota</taxon>
        <taxon>Metazoa</taxon>
        <taxon>Spiralia</taxon>
        <taxon>Gnathifera</taxon>
        <taxon>Rotifera</taxon>
        <taxon>Eurotatoria</taxon>
        <taxon>Bdelloidea</taxon>
        <taxon>Philodinida</taxon>
        <taxon>Philodinidae</taxon>
        <taxon>Didymodactylos</taxon>
    </lineage>
</organism>
<feature type="region of interest" description="Disordered" evidence="1">
    <location>
        <begin position="209"/>
        <end position="240"/>
    </location>
</feature>
<comment type="caution">
    <text evidence="3">The sequence shown here is derived from an EMBL/GenBank/DDBJ whole genome shotgun (WGS) entry which is preliminary data.</text>
</comment>
<evidence type="ECO:0000256" key="1">
    <source>
        <dbReference type="SAM" id="MobiDB-lite"/>
    </source>
</evidence>
<protein>
    <submittedName>
        <fullName evidence="3">Uncharacterized protein</fullName>
    </submittedName>
</protein>
<evidence type="ECO:0000313" key="5">
    <source>
        <dbReference type="EMBL" id="CAF3654117.1"/>
    </source>
</evidence>
<dbReference type="Proteomes" id="UP000681722">
    <property type="component" value="Unassembled WGS sequence"/>
</dbReference>
<reference evidence="3" key="1">
    <citation type="submission" date="2021-02" db="EMBL/GenBank/DDBJ databases">
        <authorList>
            <person name="Nowell W R."/>
        </authorList>
    </citation>
    <scope>NUCLEOTIDE SEQUENCE</scope>
</reference>
<gene>
    <name evidence="3" type="ORF">GPM918_LOCUS6874</name>
    <name evidence="2" type="ORF">OVA965_LOCUS7228</name>
    <name evidence="5" type="ORF">SRO942_LOCUS6874</name>
    <name evidence="4" type="ORF">TMI583_LOCUS7224</name>
</gene>
<evidence type="ECO:0000313" key="3">
    <source>
        <dbReference type="EMBL" id="CAF0866636.1"/>
    </source>
</evidence>
<dbReference type="EMBL" id="CAJNOQ010001085">
    <property type="protein sequence ID" value="CAF0866636.1"/>
    <property type="molecule type" value="Genomic_DNA"/>
</dbReference>
<keyword evidence="6" id="KW-1185">Reference proteome</keyword>
<feature type="compositionally biased region" description="Low complexity" evidence="1">
    <location>
        <begin position="222"/>
        <end position="240"/>
    </location>
</feature>
<sequence length="352" mass="39951">MYGSDNSIKLLPHSFGFETYQNYSFVLFPVECSVIMSTDHEKRIQGLKELQRIRVGYHNEKVKYPVPVIASKDGEWLHPRPTTNQTTTVLSEPSNHKKDDDEFCNNRQLQHSRKSVQKTTSTRLNHRQLPSYRHSSFSQYHIPSLTATQFRSTPDTTTLSLHHNNSSFDERFPCLFPPPNRNVSEINQFDKSLQVSPNQKLSMCLRRKISKNNHRSPPPSPTNSTSSSSSISYSPTRQRTQIAQATTDCLNVSHSPITTYNRLSLSASSISSCSRNEIGKKSLTLPISSFPLPNEQLRTAENEYNNDDALSDSSFNRILTSTTTINSEQPMAQRLSRKIFAKLFPSFSVSKS</sequence>
<dbReference type="EMBL" id="CAJOBA010002272">
    <property type="protein sequence ID" value="CAF3637895.1"/>
    <property type="molecule type" value="Genomic_DNA"/>
</dbReference>
<dbReference type="EMBL" id="CAJOBC010001085">
    <property type="protein sequence ID" value="CAF3654117.1"/>
    <property type="molecule type" value="Genomic_DNA"/>
</dbReference>
<dbReference type="Proteomes" id="UP000682733">
    <property type="component" value="Unassembled WGS sequence"/>
</dbReference>